<dbReference type="AlphaFoldDB" id="A0A6J4K2L8"/>
<protein>
    <submittedName>
        <fullName evidence="2">ABC transporter, permease protein 2 (Cluster 1, maltose/g3p/polyamine/iron)</fullName>
    </submittedName>
</protein>
<proteinExistence type="predicted"/>
<feature type="compositionally biased region" description="Basic residues" evidence="1">
    <location>
        <begin position="242"/>
        <end position="263"/>
    </location>
</feature>
<name>A0A6J4K2L8_9ACTN</name>
<reference evidence="2" key="1">
    <citation type="submission" date="2020-02" db="EMBL/GenBank/DDBJ databases">
        <authorList>
            <person name="Meier V. D."/>
        </authorList>
    </citation>
    <scope>NUCLEOTIDE SEQUENCE</scope>
    <source>
        <strain evidence="2">AVDCRST_MAG41</strain>
    </source>
</reference>
<evidence type="ECO:0000256" key="1">
    <source>
        <dbReference type="SAM" id="MobiDB-lite"/>
    </source>
</evidence>
<gene>
    <name evidence="2" type="ORF">AVDCRST_MAG41-4627</name>
</gene>
<dbReference type="EMBL" id="CADCTP010000448">
    <property type="protein sequence ID" value="CAA9293408.1"/>
    <property type="molecule type" value="Genomic_DNA"/>
</dbReference>
<accession>A0A6J4K2L8</accession>
<feature type="region of interest" description="Disordered" evidence="1">
    <location>
        <begin position="1"/>
        <end position="46"/>
    </location>
</feature>
<organism evidence="2">
    <name type="scientific">uncultured Mycobacteriales bacterium</name>
    <dbReference type="NCBI Taxonomy" id="581187"/>
    <lineage>
        <taxon>Bacteria</taxon>
        <taxon>Bacillati</taxon>
        <taxon>Actinomycetota</taxon>
        <taxon>Actinomycetes</taxon>
        <taxon>Mycobacteriales</taxon>
        <taxon>environmental samples</taxon>
    </lineage>
</organism>
<feature type="compositionally biased region" description="Basic and acidic residues" evidence="1">
    <location>
        <begin position="1"/>
        <end position="19"/>
    </location>
</feature>
<sequence>ERPGQRARPEAGRAGRPARDAGGSVAADGVPAGADRVDGAEDRRGRAVQPVRAVLLVLHREHRGRLDARQLRRVRAEQLPAVGAEHPAGRGPVHDGRVRLRAAAVPRPDGPVLPRPARAAGAVLRLHDPAVLPAAEHGPARLAAGREPGAGVHGAVVRDVLHARLLLRPAHRDRGGRPHRRGVGVADLRPRDAAAGHLRRRRAGGVHLPAELEQLPGAAALPARRRVPAPHHRPLPVPRWSFGRHRAAGRRHPDHGAARRRPVRRDAAAGHAGLPVRSRQGL</sequence>
<feature type="region of interest" description="Disordered" evidence="1">
    <location>
        <begin position="228"/>
        <end position="282"/>
    </location>
</feature>
<evidence type="ECO:0000313" key="2">
    <source>
        <dbReference type="EMBL" id="CAA9293408.1"/>
    </source>
</evidence>
<feature type="compositionally biased region" description="Basic and acidic residues" evidence="1">
    <location>
        <begin position="35"/>
        <end position="45"/>
    </location>
</feature>
<feature type="non-terminal residue" evidence="2">
    <location>
        <position position="282"/>
    </location>
</feature>
<feature type="non-terminal residue" evidence="2">
    <location>
        <position position="1"/>
    </location>
</feature>